<feature type="transmembrane region" description="Helical" evidence="7">
    <location>
        <begin position="136"/>
        <end position="160"/>
    </location>
</feature>
<evidence type="ECO:0000256" key="7">
    <source>
        <dbReference type="RuleBase" id="RU363032"/>
    </source>
</evidence>
<keyword evidence="10" id="KW-1185">Reference proteome</keyword>
<dbReference type="Pfam" id="PF19300">
    <property type="entry name" value="BPD_transp_1_N"/>
    <property type="match status" value="1"/>
</dbReference>
<keyword evidence="2 7" id="KW-0813">Transport</keyword>
<dbReference type="PROSITE" id="PS50928">
    <property type="entry name" value="ABC_TM1"/>
    <property type="match status" value="1"/>
</dbReference>
<comment type="subcellular location">
    <subcellularLocation>
        <location evidence="1 7">Cell membrane</location>
        <topology evidence="1 7">Multi-pass membrane protein</topology>
    </subcellularLocation>
</comment>
<keyword evidence="6 7" id="KW-0472">Membrane</keyword>
<organism evidence="9 10">
    <name type="scientific">Tardiphaga robiniae</name>
    <dbReference type="NCBI Taxonomy" id="943830"/>
    <lineage>
        <taxon>Bacteria</taxon>
        <taxon>Pseudomonadati</taxon>
        <taxon>Pseudomonadota</taxon>
        <taxon>Alphaproteobacteria</taxon>
        <taxon>Hyphomicrobiales</taxon>
        <taxon>Nitrobacteraceae</taxon>
        <taxon>Tardiphaga</taxon>
    </lineage>
</organism>
<feature type="domain" description="ABC transmembrane type-1" evidence="8">
    <location>
        <begin position="100"/>
        <end position="305"/>
    </location>
</feature>
<evidence type="ECO:0000313" key="10">
    <source>
        <dbReference type="Proteomes" id="UP000076574"/>
    </source>
</evidence>
<dbReference type="RefSeq" id="WP_068737345.1">
    <property type="nucleotide sequence ID" value="NZ_JAVDSO010000003.1"/>
</dbReference>
<dbReference type="CDD" id="cd06261">
    <property type="entry name" value="TM_PBP2"/>
    <property type="match status" value="1"/>
</dbReference>
<keyword evidence="5 7" id="KW-1133">Transmembrane helix</keyword>
<evidence type="ECO:0000256" key="6">
    <source>
        <dbReference type="ARBA" id="ARBA00023136"/>
    </source>
</evidence>
<feature type="transmembrane region" description="Helical" evidence="7">
    <location>
        <begin position="255"/>
        <end position="280"/>
    </location>
</feature>
<dbReference type="Proteomes" id="UP000076574">
    <property type="component" value="Unassembled WGS sequence"/>
</dbReference>
<dbReference type="STRING" id="943830.A4A58_15845"/>
<dbReference type="InterPro" id="IPR045621">
    <property type="entry name" value="BPD_transp_1_N"/>
</dbReference>
<dbReference type="SUPFAM" id="SSF161098">
    <property type="entry name" value="MetI-like"/>
    <property type="match status" value="1"/>
</dbReference>
<reference evidence="9 10" key="1">
    <citation type="submission" date="2016-03" db="EMBL/GenBank/DDBJ databases">
        <title>Microsymbionts genomes from the relict species Vavilovia formosa (Stev.) Fed.</title>
        <authorList>
            <person name="Kopat V."/>
            <person name="Chirak E."/>
            <person name="Kimeklis A."/>
            <person name="Andronov E."/>
        </authorList>
    </citation>
    <scope>NUCLEOTIDE SEQUENCE [LARGE SCALE GENOMIC DNA]</scope>
    <source>
        <strain evidence="9 10">Vaf07</strain>
    </source>
</reference>
<evidence type="ECO:0000313" key="9">
    <source>
        <dbReference type="EMBL" id="KZD21243.1"/>
    </source>
</evidence>
<name>A0A163XQZ3_9BRAD</name>
<gene>
    <name evidence="9" type="ORF">A4A58_15845</name>
</gene>
<dbReference type="GO" id="GO:0071916">
    <property type="term" value="F:dipeptide transmembrane transporter activity"/>
    <property type="evidence" value="ECO:0007669"/>
    <property type="project" value="TreeGrafter"/>
</dbReference>
<evidence type="ECO:0000256" key="3">
    <source>
        <dbReference type="ARBA" id="ARBA00022475"/>
    </source>
</evidence>
<accession>A0A163XQZ3</accession>
<comment type="caution">
    <text evidence="9">The sequence shown here is derived from an EMBL/GenBank/DDBJ whole genome shotgun (WGS) entry which is preliminary data.</text>
</comment>
<proteinExistence type="inferred from homology"/>
<dbReference type="EMBL" id="LVYV01000053">
    <property type="protein sequence ID" value="KZD21243.1"/>
    <property type="molecule type" value="Genomic_DNA"/>
</dbReference>
<evidence type="ECO:0000256" key="5">
    <source>
        <dbReference type="ARBA" id="ARBA00022989"/>
    </source>
</evidence>
<dbReference type="PANTHER" id="PTHR43163">
    <property type="entry name" value="DIPEPTIDE TRANSPORT SYSTEM PERMEASE PROTEIN DPPB-RELATED"/>
    <property type="match status" value="1"/>
</dbReference>
<evidence type="ECO:0000256" key="2">
    <source>
        <dbReference type="ARBA" id="ARBA00022448"/>
    </source>
</evidence>
<dbReference type="OrthoDB" id="9805855at2"/>
<dbReference type="Gene3D" id="1.10.3720.10">
    <property type="entry name" value="MetI-like"/>
    <property type="match status" value="1"/>
</dbReference>
<sequence>MLNSGRLRIIGRRLLQAIPVVVLSTFIVFGLLKLVPGDVAVTLAGDNASEQRIAEIRELYGLNQPFLLQYGSWLWKAAHGDLSSSLISNEAVLTSIQRCLPHTLLIVALALFMAMLVGIPLGIAAATKPGSWIDGFVMAIASLGVAVPNFWLGMLLVAFFSLQLNWLPATGAVSLMKDPWASLSHAILPAVALASGGIAEVARQLRSSLVEILSSQQVRTLHAKGLPPSSILWRHGLKNVSVNLLTVVSLLANRLLAATVVVEAVFAIPGMGGLIVNGAMNRDFPVVQGVVFTMVLIVVTLNLLTDILYSVLDPRISS</sequence>
<dbReference type="GO" id="GO:0005886">
    <property type="term" value="C:plasma membrane"/>
    <property type="evidence" value="ECO:0007669"/>
    <property type="project" value="UniProtKB-SubCell"/>
</dbReference>
<evidence type="ECO:0000256" key="4">
    <source>
        <dbReference type="ARBA" id="ARBA00022692"/>
    </source>
</evidence>
<feature type="transmembrane region" description="Helical" evidence="7">
    <location>
        <begin position="286"/>
        <end position="312"/>
    </location>
</feature>
<feature type="transmembrane region" description="Helical" evidence="7">
    <location>
        <begin position="103"/>
        <end position="124"/>
    </location>
</feature>
<evidence type="ECO:0000256" key="1">
    <source>
        <dbReference type="ARBA" id="ARBA00004651"/>
    </source>
</evidence>
<dbReference type="InterPro" id="IPR035906">
    <property type="entry name" value="MetI-like_sf"/>
</dbReference>
<dbReference type="InterPro" id="IPR000515">
    <property type="entry name" value="MetI-like"/>
</dbReference>
<dbReference type="PANTHER" id="PTHR43163:SF6">
    <property type="entry name" value="DIPEPTIDE TRANSPORT SYSTEM PERMEASE PROTEIN DPPB-RELATED"/>
    <property type="match status" value="1"/>
</dbReference>
<feature type="transmembrane region" description="Helical" evidence="7">
    <location>
        <begin position="14"/>
        <end position="32"/>
    </location>
</feature>
<dbReference type="AlphaFoldDB" id="A0A163XQZ3"/>
<evidence type="ECO:0000259" key="8">
    <source>
        <dbReference type="PROSITE" id="PS50928"/>
    </source>
</evidence>
<keyword evidence="3" id="KW-1003">Cell membrane</keyword>
<comment type="similarity">
    <text evidence="7">Belongs to the binding-protein-dependent transport system permease family.</text>
</comment>
<protein>
    <submittedName>
        <fullName evidence="9">Peptide ABC transporter</fullName>
    </submittedName>
</protein>
<dbReference type="Pfam" id="PF00528">
    <property type="entry name" value="BPD_transp_1"/>
    <property type="match status" value="1"/>
</dbReference>
<keyword evidence="4 7" id="KW-0812">Transmembrane</keyword>